<organism evidence="2 3">
    <name type="scientific">Niabella pedocola</name>
    <dbReference type="NCBI Taxonomy" id="1752077"/>
    <lineage>
        <taxon>Bacteria</taxon>
        <taxon>Pseudomonadati</taxon>
        <taxon>Bacteroidota</taxon>
        <taxon>Chitinophagia</taxon>
        <taxon>Chitinophagales</taxon>
        <taxon>Chitinophagaceae</taxon>
        <taxon>Niabella</taxon>
    </lineage>
</organism>
<gene>
    <name evidence="2" type="ORF">LQ567_20880</name>
</gene>
<keyword evidence="2" id="KW-0378">Hydrolase</keyword>
<proteinExistence type="predicted"/>
<evidence type="ECO:0000313" key="3">
    <source>
        <dbReference type="Proteomes" id="UP001199816"/>
    </source>
</evidence>
<protein>
    <submittedName>
        <fullName evidence="2">Glycoside hydrolase family 15 protein</fullName>
    </submittedName>
</protein>
<dbReference type="InterPro" id="IPR017853">
    <property type="entry name" value="GH"/>
</dbReference>
<dbReference type="GO" id="GO:0016787">
    <property type="term" value="F:hydrolase activity"/>
    <property type="evidence" value="ECO:0007669"/>
    <property type="project" value="UniProtKB-KW"/>
</dbReference>
<dbReference type="SUPFAM" id="SSF51445">
    <property type="entry name" value="(Trans)glycosidases"/>
    <property type="match status" value="1"/>
</dbReference>
<keyword evidence="3" id="KW-1185">Reference proteome</keyword>
<dbReference type="EMBL" id="JAJNEC010000006">
    <property type="protein sequence ID" value="MCD2425254.1"/>
    <property type="molecule type" value="Genomic_DNA"/>
</dbReference>
<feature type="chain" id="PRO_5047174184" evidence="1">
    <location>
        <begin position="24"/>
        <end position="397"/>
    </location>
</feature>
<evidence type="ECO:0000313" key="2">
    <source>
        <dbReference type="EMBL" id="MCD2425254.1"/>
    </source>
</evidence>
<name>A0ABS8PWQ5_9BACT</name>
<dbReference type="Proteomes" id="UP001199816">
    <property type="component" value="Unassembled WGS sequence"/>
</dbReference>
<keyword evidence="1" id="KW-0732">Signal</keyword>
<dbReference type="RefSeq" id="WP_231007697.1">
    <property type="nucleotide sequence ID" value="NZ_JAJNEC010000006.1"/>
</dbReference>
<sequence length="397" mass="44457">MPGRIRHILLLLAIASTIVSVHAQPAANRPLGAIPADGLPLAQIFDGGVPDPSVYLQHRNKVYFIWGSGHPKQPGNIVASRYFPSVRNPDRKRDIEWYKKNHPDWILYQADQTTPAYGYIYDFGGLVPLDVSNPAVRQYYLSEFILPAVQKGYRVVAMDNVDLGNWPGAAGRFVNGKWEQLYTGKKNDTAFQQSMISWIQFLADQLHPLGVAVAANIKASSAPMDVVLRMMQGADIWLDENGFTHTGKNITGKAWEWQRTILERIVPSKGYISINQIRGTMDQADPAQIEWVIANFLLLRGPQSLLAVTGFEKKAIYQEFHYRPELDISIGAPVEQAHPVQQVWTRRYQNGIVYVNPSPQDTARIAVPGGHWKTLNGSLKQKTLQLQPGSGMILIKE</sequence>
<evidence type="ECO:0000256" key="1">
    <source>
        <dbReference type="SAM" id="SignalP"/>
    </source>
</evidence>
<dbReference type="Pfam" id="PF14885">
    <property type="entry name" value="GHL15"/>
    <property type="match status" value="1"/>
</dbReference>
<reference evidence="2 3" key="1">
    <citation type="submission" date="2021-11" db="EMBL/GenBank/DDBJ databases">
        <title>Genomic of Niabella pedocola.</title>
        <authorList>
            <person name="Wu T."/>
        </authorList>
    </citation>
    <scope>NUCLEOTIDE SEQUENCE [LARGE SCALE GENOMIC DNA]</scope>
    <source>
        <strain evidence="2 3">JCM 31011</strain>
    </source>
</reference>
<accession>A0ABS8PWQ5</accession>
<comment type="caution">
    <text evidence="2">The sequence shown here is derived from an EMBL/GenBank/DDBJ whole genome shotgun (WGS) entry which is preliminary data.</text>
</comment>
<dbReference type="InterPro" id="IPR029455">
    <property type="entry name" value="GHL15"/>
</dbReference>
<feature type="signal peptide" evidence="1">
    <location>
        <begin position="1"/>
        <end position="23"/>
    </location>
</feature>